<dbReference type="InterPro" id="IPR020476">
    <property type="entry name" value="Nudix_hydrolase"/>
</dbReference>
<evidence type="ECO:0000256" key="1">
    <source>
        <dbReference type="ARBA" id="ARBA00001946"/>
    </source>
</evidence>
<comment type="similarity">
    <text evidence="2 4">Belongs to the Nudix hydrolase family.</text>
</comment>
<sequence length="163" mass="16929">MTSTGERPERAAPQPHAVVGVGLVVVGPDGRVLLGQAHDGRWELPGGKVDPGEGFEQAAARELAEETDLRADPGSIRILSVQIEGTAGLTRLTAAAVTTSAEGVPAVTEPHKIARWQWFAPAEIPAALYVPSAAVLRAWRPDLAALPAVPAHAYPLSGPAQST</sequence>
<feature type="domain" description="Nudix hydrolase" evidence="5">
    <location>
        <begin position="14"/>
        <end position="142"/>
    </location>
</feature>
<dbReference type="AlphaFoldDB" id="A0A0L8N0C4"/>
<dbReference type="RefSeq" id="WP_053169345.1">
    <property type="nucleotide sequence ID" value="NZ_LGUV01000061.1"/>
</dbReference>
<name>A0A0L8N0C4_STRVG</name>
<evidence type="ECO:0000313" key="6">
    <source>
        <dbReference type="EMBL" id="KOG56122.1"/>
    </source>
</evidence>
<accession>A0A0L8N0C4</accession>
<protein>
    <submittedName>
        <fullName evidence="6">DNA mismatch repair protein MutT</fullName>
    </submittedName>
</protein>
<comment type="caution">
    <text evidence="6">The sequence shown here is derived from an EMBL/GenBank/DDBJ whole genome shotgun (WGS) entry which is preliminary data.</text>
</comment>
<dbReference type="Proteomes" id="UP000037084">
    <property type="component" value="Unassembled WGS sequence"/>
</dbReference>
<evidence type="ECO:0000256" key="2">
    <source>
        <dbReference type="ARBA" id="ARBA00005582"/>
    </source>
</evidence>
<dbReference type="PROSITE" id="PS51462">
    <property type="entry name" value="NUDIX"/>
    <property type="match status" value="1"/>
</dbReference>
<dbReference type="InterPro" id="IPR015797">
    <property type="entry name" value="NUDIX_hydrolase-like_dom_sf"/>
</dbReference>
<dbReference type="Gene3D" id="3.90.79.10">
    <property type="entry name" value="Nucleoside Triphosphate Pyrophosphohydrolase"/>
    <property type="match status" value="1"/>
</dbReference>
<reference evidence="7" key="1">
    <citation type="submission" date="2015-07" db="EMBL/GenBank/DDBJ databases">
        <authorList>
            <consortium name="Consortium for Microbial Forensics and Genomics (microFORGE)"/>
            <person name="Knight B.M."/>
            <person name="Roberts D.P."/>
            <person name="Lin D."/>
            <person name="Hari K."/>
            <person name="Fletcher J."/>
            <person name="Melcher U."/>
            <person name="Blagden T."/>
            <person name="Winegar R.A."/>
        </authorList>
    </citation>
    <scope>NUCLEOTIDE SEQUENCE [LARGE SCALE GENOMIC DNA]</scope>
    <source>
        <strain evidence="7">NRRL B-1447</strain>
    </source>
</reference>
<dbReference type="PRINTS" id="PR00502">
    <property type="entry name" value="NUDIXFAMILY"/>
</dbReference>
<dbReference type="InterPro" id="IPR000086">
    <property type="entry name" value="NUDIX_hydrolase_dom"/>
</dbReference>
<dbReference type="CDD" id="cd04678">
    <property type="entry name" value="NUDIX_MTH2_Nudt15"/>
    <property type="match status" value="1"/>
</dbReference>
<gene>
    <name evidence="6" type="ORF">ADK75_08760</name>
</gene>
<dbReference type="OrthoDB" id="4035289at2"/>
<dbReference type="InterPro" id="IPR020084">
    <property type="entry name" value="NUDIX_hydrolase_CS"/>
</dbReference>
<evidence type="ECO:0000259" key="5">
    <source>
        <dbReference type="PROSITE" id="PS51462"/>
    </source>
</evidence>
<evidence type="ECO:0000313" key="7">
    <source>
        <dbReference type="Proteomes" id="UP000037084"/>
    </source>
</evidence>
<evidence type="ECO:0000256" key="3">
    <source>
        <dbReference type="ARBA" id="ARBA00022801"/>
    </source>
</evidence>
<dbReference type="PATRIC" id="fig|1961.12.peg.2032"/>
<keyword evidence="3 4" id="KW-0378">Hydrolase</keyword>
<evidence type="ECO:0000256" key="4">
    <source>
        <dbReference type="RuleBase" id="RU003476"/>
    </source>
</evidence>
<dbReference type="Pfam" id="PF00293">
    <property type="entry name" value="NUDIX"/>
    <property type="match status" value="1"/>
</dbReference>
<dbReference type="SUPFAM" id="SSF55811">
    <property type="entry name" value="Nudix"/>
    <property type="match status" value="1"/>
</dbReference>
<dbReference type="EMBL" id="LGUV01000061">
    <property type="protein sequence ID" value="KOG56122.1"/>
    <property type="molecule type" value="Genomic_DNA"/>
</dbReference>
<dbReference type="PANTHER" id="PTHR43046">
    <property type="entry name" value="GDP-MANNOSE MANNOSYL HYDROLASE"/>
    <property type="match status" value="1"/>
</dbReference>
<proteinExistence type="inferred from homology"/>
<comment type="cofactor">
    <cofactor evidence="1">
        <name>Mg(2+)</name>
        <dbReference type="ChEBI" id="CHEBI:18420"/>
    </cofactor>
</comment>
<dbReference type="PANTHER" id="PTHR43046:SF14">
    <property type="entry name" value="MUTT_NUDIX FAMILY PROTEIN"/>
    <property type="match status" value="1"/>
</dbReference>
<organism evidence="6 7">
    <name type="scientific">Streptomyces virginiae</name>
    <name type="common">Streptomyces cinnamonensis</name>
    <dbReference type="NCBI Taxonomy" id="1961"/>
    <lineage>
        <taxon>Bacteria</taxon>
        <taxon>Bacillati</taxon>
        <taxon>Actinomycetota</taxon>
        <taxon>Actinomycetes</taxon>
        <taxon>Kitasatosporales</taxon>
        <taxon>Streptomycetaceae</taxon>
        <taxon>Streptomyces</taxon>
    </lineage>
</organism>
<dbReference type="PROSITE" id="PS00893">
    <property type="entry name" value="NUDIX_BOX"/>
    <property type="match status" value="1"/>
</dbReference>
<dbReference type="GO" id="GO:0016787">
    <property type="term" value="F:hydrolase activity"/>
    <property type="evidence" value="ECO:0007669"/>
    <property type="project" value="UniProtKB-KW"/>
</dbReference>